<dbReference type="Pfam" id="PF11220">
    <property type="entry name" value="DUF3015"/>
    <property type="match status" value="1"/>
</dbReference>
<dbReference type="EMBL" id="QNZM01000145">
    <property type="protein sequence ID" value="RTZ80797.1"/>
    <property type="molecule type" value="Genomic_DNA"/>
</dbReference>
<gene>
    <name evidence="1" type="ORF">DSY98_03785</name>
</gene>
<evidence type="ECO:0008006" key="3">
    <source>
        <dbReference type="Google" id="ProtNLM"/>
    </source>
</evidence>
<reference evidence="1 2" key="1">
    <citation type="submission" date="2018-06" db="EMBL/GenBank/DDBJ databases">
        <title>Combined omics and stable isotope probing to characterize newly discovered Mariana Back-Arc vent microbial communities.</title>
        <authorList>
            <person name="Trembath-Reichert E."/>
            <person name="Huber J.A."/>
        </authorList>
    </citation>
    <scope>NUCLEOTIDE SEQUENCE [LARGE SCALE GENOMIC DNA]</scope>
    <source>
        <strain evidence="1">MAG 63_2</strain>
    </source>
</reference>
<protein>
    <recommendedName>
        <fullName evidence="3">DUF3015 domain-containing protein</fullName>
    </recommendedName>
</protein>
<dbReference type="InterPro" id="IPR021383">
    <property type="entry name" value="DUF3015"/>
</dbReference>
<dbReference type="Proteomes" id="UP000286732">
    <property type="component" value="Unassembled WGS sequence"/>
</dbReference>
<comment type="caution">
    <text evidence="1">The sequence shown here is derived from an EMBL/GenBank/DDBJ whole genome shotgun (WGS) entry which is preliminary data.</text>
</comment>
<name>A0A432GB11_9DELT</name>
<accession>A0A432GB11</accession>
<sequence length="159" mass="17882">MKKLGLFSMFAILTFTTGSEYLMACHEEASGGDGGMWPTLRGHNPTSRQSGFLTSFEGTTAFSFTSTKCDEYTSFIELSYDQIAENAAQGHGPYLDALSSFRDCSINNKDRFQQLIRKHFSYLFKNPENNGAALGHRLEIVLKHDRIFRNQCSTLNELS</sequence>
<evidence type="ECO:0000313" key="1">
    <source>
        <dbReference type="EMBL" id="RTZ80797.1"/>
    </source>
</evidence>
<organism evidence="1 2">
    <name type="scientific">SAR324 cluster bacterium</name>
    <dbReference type="NCBI Taxonomy" id="2024889"/>
    <lineage>
        <taxon>Bacteria</taxon>
        <taxon>Deltaproteobacteria</taxon>
        <taxon>SAR324 cluster</taxon>
    </lineage>
</organism>
<proteinExistence type="predicted"/>
<evidence type="ECO:0000313" key="2">
    <source>
        <dbReference type="Proteomes" id="UP000286732"/>
    </source>
</evidence>
<dbReference type="AlphaFoldDB" id="A0A432GB11"/>